<keyword evidence="2" id="KW-0812">Transmembrane</keyword>
<accession>A0ABV5SZ38</accession>
<feature type="region of interest" description="Disordered" evidence="1">
    <location>
        <begin position="1"/>
        <end position="144"/>
    </location>
</feature>
<feature type="compositionally biased region" description="Low complexity" evidence="1">
    <location>
        <begin position="47"/>
        <end position="59"/>
    </location>
</feature>
<gene>
    <name evidence="3" type="ORF">ACFFPJ_03865</name>
</gene>
<comment type="caution">
    <text evidence="3">The sequence shown here is derived from an EMBL/GenBank/DDBJ whole genome shotgun (WGS) entry which is preliminary data.</text>
</comment>
<name>A0ABV5SZ38_9MICO</name>
<evidence type="ECO:0000256" key="2">
    <source>
        <dbReference type="SAM" id="Phobius"/>
    </source>
</evidence>
<sequence>MTDLPDEDTIRVRRSAGGVLRGVPAADREPDAAPVSGAGAAERADPQDGADPAGAADPPSSLTEPIDPLSADAHSDEIHPVRHRATYVDPESEIEQTDGSTIVARRESRRRAAREHAAMQPRVPPLPRPPHDAPAAPVRPGRAASAPGVAATDAVYGARTADPVFASRTAPPLHAPQTPADGTATARRHRQRARRTALIVVVSASAVGVAAAASLVALALMP</sequence>
<evidence type="ECO:0000313" key="3">
    <source>
        <dbReference type="EMBL" id="MFB9644932.1"/>
    </source>
</evidence>
<feature type="transmembrane region" description="Helical" evidence="2">
    <location>
        <begin position="197"/>
        <end position="221"/>
    </location>
</feature>
<dbReference type="Proteomes" id="UP001589611">
    <property type="component" value="Unassembled WGS sequence"/>
</dbReference>
<dbReference type="RefSeq" id="WP_344711742.1">
    <property type="nucleotide sequence ID" value="NZ_BAAAWH010000001.1"/>
</dbReference>
<evidence type="ECO:0000313" key="4">
    <source>
        <dbReference type="Proteomes" id="UP001589611"/>
    </source>
</evidence>
<feature type="compositionally biased region" description="Low complexity" evidence="1">
    <location>
        <begin position="133"/>
        <end position="144"/>
    </location>
</feature>
<keyword evidence="4" id="KW-1185">Reference proteome</keyword>
<proteinExistence type="predicted"/>
<keyword evidence="2" id="KW-0472">Membrane</keyword>
<protein>
    <submittedName>
        <fullName evidence="3">Uncharacterized protein</fullName>
    </submittedName>
</protein>
<feature type="region of interest" description="Disordered" evidence="1">
    <location>
        <begin position="168"/>
        <end position="190"/>
    </location>
</feature>
<keyword evidence="2" id="KW-1133">Transmembrane helix</keyword>
<evidence type="ECO:0000256" key="1">
    <source>
        <dbReference type="SAM" id="MobiDB-lite"/>
    </source>
</evidence>
<organism evidence="3 4">
    <name type="scientific">Microbacterium terregens</name>
    <dbReference type="NCBI Taxonomy" id="69363"/>
    <lineage>
        <taxon>Bacteria</taxon>
        <taxon>Bacillati</taxon>
        <taxon>Actinomycetota</taxon>
        <taxon>Actinomycetes</taxon>
        <taxon>Micrococcales</taxon>
        <taxon>Microbacteriaceae</taxon>
        <taxon>Microbacterium</taxon>
    </lineage>
</organism>
<dbReference type="EMBL" id="JBHMBE010000001">
    <property type="protein sequence ID" value="MFB9644932.1"/>
    <property type="molecule type" value="Genomic_DNA"/>
</dbReference>
<reference evidence="3 4" key="1">
    <citation type="submission" date="2024-09" db="EMBL/GenBank/DDBJ databases">
        <authorList>
            <person name="Sun Q."/>
            <person name="Mori K."/>
        </authorList>
    </citation>
    <scope>NUCLEOTIDE SEQUENCE [LARGE SCALE GENOMIC DNA]</scope>
    <source>
        <strain evidence="3 4">JCM 1342</strain>
    </source>
</reference>